<protein>
    <recommendedName>
        <fullName evidence="3">F-box domain-containing protein</fullName>
    </recommendedName>
</protein>
<sequence>MSNSNPLPPFTFDLLCYLNPDQLEQFSIVCRPLKNIIDRYFSSKPSRIFDRLEIHGGSYGLRHNSGGLFSPLENHVHWHPNREDYSVQQFLAGQKCSIDIPWNSYTYHSFAEMRPYLGSNVRIKWTEIFDYKVLYSVKVFEIDYRIGEVDTNYWFQFIEQPGAKPVVVLGLLHRESIDNVLKQLFKAFSSALSPTEFKIAFIQCKEPVSEFRETNNTSGEILELKKGLPVECQVENLVQYYKNTSKYQHFDCHTLERSSI</sequence>
<dbReference type="AlphaFoldDB" id="A0AAD4QW05"/>
<keyword evidence="2" id="KW-1185">Reference proteome</keyword>
<proteinExistence type="predicted"/>
<accession>A0AAD4QW05</accession>
<name>A0AAD4QW05_9BILA</name>
<reference evidence="1" key="1">
    <citation type="submission" date="2022-01" db="EMBL/GenBank/DDBJ databases">
        <title>Genome Sequence Resource for Two Populations of Ditylenchus destructor, the Migratory Endoparasitic Phytonematode.</title>
        <authorList>
            <person name="Zhang H."/>
            <person name="Lin R."/>
            <person name="Xie B."/>
        </authorList>
    </citation>
    <scope>NUCLEOTIDE SEQUENCE</scope>
    <source>
        <strain evidence="1">BazhouSP</strain>
    </source>
</reference>
<organism evidence="1 2">
    <name type="scientific">Ditylenchus destructor</name>
    <dbReference type="NCBI Taxonomy" id="166010"/>
    <lineage>
        <taxon>Eukaryota</taxon>
        <taxon>Metazoa</taxon>
        <taxon>Ecdysozoa</taxon>
        <taxon>Nematoda</taxon>
        <taxon>Chromadorea</taxon>
        <taxon>Rhabditida</taxon>
        <taxon>Tylenchina</taxon>
        <taxon>Tylenchomorpha</taxon>
        <taxon>Sphaerularioidea</taxon>
        <taxon>Anguinidae</taxon>
        <taxon>Anguininae</taxon>
        <taxon>Ditylenchus</taxon>
    </lineage>
</organism>
<comment type="caution">
    <text evidence="1">The sequence shown here is derived from an EMBL/GenBank/DDBJ whole genome shotgun (WGS) entry which is preliminary data.</text>
</comment>
<evidence type="ECO:0000313" key="1">
    <source>
        <dbReference type="EMBL" id="KAI1693029.1"/>
    </source>
</evidence>
<dbReference type="EMBL" id="JAKKPZ010000686">
    <property type="protein sequence ID" value="KAI1693029.1"/>
    <property type="molecule type" value="Genomic_DNA"/>
</dbReference>
<gene>
    <name evidence="1" type="ORF">DdX_20879</name>
</gene>
<dbReference type="Proteomes" id="UP001201812">
    <property type="component" value="Unassembled WGS sequence"/>
</dbReference>
<evidence type="ECO:0000313" key="2">
    <source>
        <dbReference type="Proteomes" id="UP001201812"/>
    </source>
</evidence>
<evidence type="ECO:0008006" key="3">
    <source>
        <dbReference type="Google" id="ProtNLM"/>
    </source>
</evidence>